<evidence type="ECO:0000313" key="3">
    <source>
        <dbReference type="Proteomes" id="UP000199041"/>
    </source>
</evidence>
<accession>A0A1H4AAZ3</accession>
<dbReference type="Proteomes" id="UP000199041">
    <property type="component" value="Unassembled WGS sequence"/>
</dbReference>
<evidence type="ECO:0000313" key="2">
    <source>
        <dbReference type="EMBL" id="SEA56439.1"/>
    </source>
</evidence>
<name>A0A1H4AAZ3_9BACT</name>
<protein>
    <submittedName>
        <fullName evidence="1">Uncharacterized protein</fullName>
    </submittedName>
</protein>
<reference evidence="1 3" key="1">
    <citation type="submission" date="2016-10" db="EMBL/GenBank/DDBJ databases">
        <authorList>
            <person name="de Groot N.N."/>
        </authorList>
    </citation>
    <scope>NUCLEOTIDE SEQUENCE [LARGE SCALE GENOMIC DNA]</scope>
    <source>
        <strain evidence="1 3">Vu-144</strain>
    </source>
</reference>
<gene>
    <name evidence="1" type="ORF">SAMN05192529_1141</name>
    <name evidence="2" type="ORF">SAMN05192529_12841</name>
</gene>
<dbReference type="EMBL" id="FNQY01000014">
    <property type="protein sequence ID" value="SEA32958.1"/>
    <property type="molecule type" value="Genomic_DNA"/>
</dbReference>
<dbReference type="EMBL" id="FNQY01000028">
    <property type="protein sequence ID" value="SEA56439.1"/>
    <property type="molecule type" value="Genomic_DNA"/>
</dbReference>
<proteinExistence type="predicted"/>
<organism evidence="1 3">
    <name type="scientific">Arachidicoccus rhizosphaerae</name>
    <dbReference type="NCBI Taxonomy" id="551991"/>
    <lineage>
        <taxon>Bacteria</taxon>
        <taxon>Pseudomonadati</taxon>
        <taxon>Bacteroidota</taxon>
        <taxon>Chitinophagia</taxon>
        <taxon>Chitinophagales</taxon>
        <taxon>Chitinophagaceae</taxon>
        <taxon>Arachidicoccus</taxon>
    </lineage>
</organism>
<feature type="non-terminal residue" evidence="1">
    <location>
        <position position="1"/>
    </location>
</feature>
<dbReference type="AlphaFoldDB" id="A0A1H4AAZ3"/>
<keyword evidence="3" id="KW-1185">Reference proteome</keyword>
<sequence length="43" mass="4870">EIHNIYEARKNTPLVKKLKADMGKLIAKYKQTDAAEILEGKAQ</sequence>
<evidence type="ECO:0000313" key="1">
    <source>
        <dbReference type="EMBL" id="SEA32958.1"/>
    </source>
</evidence>